<feature type="transmembrane region" description="Helical" evidence="3">
    <location>
        <begin position="244"/>
        <end position="266"/>
    </location>
</feature>
<comment type="caution">
    <text evidence="5">The sequence shown here is derived from an EMBL/GenBank/DDBJ whole genome shotgun (WGS) entry which is preliminary data.</text>
</comment>
<organism evidence="5 6">
    <name type="scientific">Moniliophthora roreri</name>
    <name type="common">Frosty pod rot fungus</name>
    <name type="synonym">Monilia roreri</name>
    <dbReference type="NCBI Taxonomy" id="221103"/>
    <lineage>
        <taxon>Eukaryota</taxon>
        <taxon>Fungi</taxon>
        <taxon>Dikarya</taxon>
        <taxon>Basidiomycota</taxon>
        <taxon>Agaricomycotina</taxon>
        <taxon>Agaricomycetes</taxon>
        <taxon>Agaricomycetidae</taxon>
        <taxon>Agaricales</taxon>
        <taxon>Marasmiineae</taxon>
        <taxon>Marasmiaceae</taxon>
        <taxon>Moniliophthora</taxon>
    </lineage>
</organism>
<dbReference type="EMBL" id="LATX01001689">
    <property type="protein sequence ID" value="KTB39328.1"/>
    <property type="molecule type" value="Genomic_DNA"/>
</dbReference>
<feature type="coiled-coil region" evidence="1">
    <location>
        <begin position="282"/>
        <end position="344"/>
    </location>
</feature>
<evidence type="ECO:0000313" key="5">
    <source>
        <dbReference type="EMBL" id="KTB39328.1"/>
    </source>
</evidence>
<evidence type="ECO:0000256" key="3">
    <source>
        <dbReference type="SAM" id="Phobius"/>
    </source>
</evidence>
<gene>
    <name evidence="5" type="ORF">WG66_8128</name>
</gene>
<evidence type="ECO:0000256" key="4">
    <source>
        <dbReference type="SAM" id="SignalP"/>
    </source>
</evidence>
<sequence length="1021" mass="112543">MYTPSSPSGLFSLSSMLTLILLFSALAASTGVAGDLQAVLATENLDILNDVGRFVAHFEGGSTCQTPWEFPLRHMDVYGRLCLMSRGPPQPPDASLDHHTSSQVVLDTRTSTTELFYFSHRSSTRHICKVNSDNAILKLYSNQYEVDLPDTRIDHSDAMIPSLSTISATDESGLLQTSPHVGVMHSSDPTIHVGADNSLPPPKAPIQPQSPHLASNERTMDDSISGTVLPPILITAGNGGNSSMTILTALLGVVAAGTMAAIYAIYCHNMWSVERDSPHTLAQGFTEKMDRLKVEIEDLNTSRAEALQDAERLRSDNDALRVDLRGSRADVENYKTRLQELEVAFSTSLRSNTELSESLNSLQAYGCPWWTKLFSIYERDFTVLNSGFRVDHRVPTCRETAQGLLEMQIMQVILVRAVKGHGSLTEGSAGALQPEVYKILSLQHLPLLGRTLSGRRWVACPQMIEGFSHYQSTSAVGIPERNIFGTAGALDEQPPGVPSAVAASSRSRRPRNPYPGAYRSATRATYAGVIVPEEHVLVLVHPISLFRRALDSEWNPEDVWIIHDSLHTFMSRMCNHSLFTSVTVANNDSPATIFQKFQDRIMAIPGLEFPNPPASSDTRPLWSLMTCGYTTRTSSQVSLYKATSDSMQTGNWTIPNLKKWSRRNWPVPPGLPFPEHTILLYVGGTFGHPTKNGHHCLGPNIYFGLDAVLRPPERGNQITIPDPPTELHLSTCPGQEGQTSLAGSSSTPSPSTSTQASSELLPSTQPRVFHARARPRSQTMEEEAAQSRGPSRRRRLSNEDEESNSEVETEEETVAVSRSLLRRSATPIPESRDFTHCDYESLLRCLRIEVPQPRHALRMTVPAHLELSTVRDVLLNWLSIRLGFNSNINYHGIIMERAYPLGNLLAGPMMAWWWFGEGAGPGITREILSTCIDNMLLDETFWVGTTDNQMTLWLSTLRSREVRVRRVKVFGTLTAIYIAQIGTVPPLLSLAFLQASLKGSSCYVTCAATSTSTNSAKSSLR</sequence>
<proteinExistence type="predicted"/>
<evidence type="ECO:0000256" key="1">
    <source>
        <dbReference type="SAM" id="Coils"/>
    </source>
</evidence>
<feature type="compositionally biased region" description="Low complexity" evidence="2">
    <location>
        <begin position="738"/>
        <end position="758"/>
    </location>
</feature>
<keyword evidence="3" id="KW-0472">Membrane</keyword>
<dbReference type="AlphaFoldDB" id="A0A0W0FSP4"/>
<protein>
    <submittedName>
        <fullName evidence="5">Uncharacterized protein</fullName>
    </submittedName>
</protein>
<name>A0A0W0FSP4_MONRR</name>
<keyword evidence="1" id="KW-0175">Coiled coil</keyword>
<keyword evidence="4" id="KW-0732">Signal</keyword>
<keyword evidence="3" id="KW-0812">Transmembrane</keyword>
<accession>A0A0W0FSP4</accession>
<feature type="region of interest" description="Disordered" evidence="2">
    <location>
        <begin position="487"/>
        <end position="515"/>
    </location>
</feature>
<reference evidence="5 6" key="1">
    <citation type="submission" date="2015-12" db="EMBL/GenBank/DDBJ databases">
        <title>Draft genome sequence of Moniliophthora roreri, the causal agent of frosty pod rot of cacao.</title>
        <authorList>
            <person name="Aime M.C."/>
            <person name="Diaz-Valderrama J.R."/>
            <person name="Kijpornyongpan T."/>
            <person name="Phillips-Mora W."/>
        </authorList>
    </citation>
    <scope>NUCLEOTIDE SEQUENCE [LARGE SCALE GENOMIC DNA]</scope>
    <source>
        <strain evidence="5 6">MCA 2952</strain>
    </source>
</reference>
<feature type="signal peptide" evidence="4">
    <location>
        <begin position="1"/>
        <end position="27"/>
    </location>
</feature>
<feature type="chain" id="PRO_5006902068" evidence="4">
    <location>
        <begin position="28"/>
        <end position="1021"/>
    </location>
</feature>
<feature type="region of interest" description="Disordered" evidence="2">
    <location>
        <begin position="714"/>
        <end position="818"/>
    </location>
</feature>
<feature type="compositionally biased region" description="Acidic residues" evidence="2">
    <location>
        <begin position="799"/>
        <end position="813"/>
    </location>
</feature>
<keyword evidence="3" id="KW-1133">Transmembrane helix</keyword>
<dbReference type="Proteomes" id="UP000054988">
    <property type="component" value="Unassembled WGS sequence"/>
</dbReference>
<evidence type="ECO:0000256" key="2">
    <source>
        <dbReference type="SAM" id="MobiDB-lite"/>
    </source>
</evidence>
<evidence type="ECO:0000313" key="6">
    <source>
        <dbReference type="Proteomes" id="UP000054988"/>
    </source>
</evidence>